<protein>
    <submittedName>
        <fullName evidence="2">Uncharacterized protein</fullName>
    </submittedName>
</protein>
<dbReference type="STRING" id="1126833.VN24_20170"/>
<proteinExistence type="predicted"/>
<evidence type="ECO:0000313" key="3">
    <source>
        <dbReference type="Proteomes" id="UP000032633"/>
    </source>
</evidence>
<evidence type="ECO:0000313" key="2">
    <source>
        <dbReference type="EMBL" id="AJY77876.1"/>
    </source>
</evidence>
<sequence>MMMLFALVPGLVRYAFSLAALWLGYRFFRGYGTIGLRIGFIFAAVAFYLLLTVTVSLVLYMRVSSSTAL</sequence>
<feature type="transmembrane region" description="Helical" evidence="1">
    <location>
        <begin position="41"/>
        <end position="61"/>
    </location>
</feature>
<accession>A0A0D5NRG3</accession>
<keyword evidence="1" id="KW-0472">Membrane</keyword>
<name>A0A0D5NRG3_9BACL</name>
<keyword evidence="1" id="KW-0812">Transmembrane</keyword>
<dbReference type="Proteomes" id="UP000032633">
    <property type="component" value="Chromosome"/>
</dbReference>
<organism evidence="2 3">
    <name type="scientific">Paenibacillus beijingensis</name>
    <dbReference type="NCBI Taxonomy" id="1126833"/>
    <lineage>
        <taxon>Bacteria</taxon>
        <taxon>Bacillati</taxon>
        <taxon>Bacillota</taxon>
        <taxon>Bacilli</taxon>
        <taxon>Bacillales</taxon>
        <taxon>Paenibacillaceae</taxon>
        <taxon>Paenibacillus</taxon>
    </lineage>
</organism>
<dbReference type="EMBL" id="CP011058">
    <property type="protein sequence ID" value="AJY77876.1"/>
    <property type="molecule type" value="Genomic_DNA"/>
</dbReference>
<dbReference type="AlphaFoldDB" id="A0A0D5NRG3"/>
<dbReference type="HOGENOM" id="CLU_2771937_0_0_9"/>
<reference evidence="2 3" key="1">
    <citation type="journal article" date="2015" name="J. Biotechnol.">
        <title>Complete genome sequence of Paenibacillus beijingensis 7188(T) (=DSM 24997(T)), a novel rhizobacterium from jujube garden soil.</title>
        <authorList>
            <person name="Kwak Y."/>
            <person name="Shin J.H."/>
        </authorList>
    </citation>
    <scope>NUCLEOTIDE SEQUENCE [LARGE SCALE GENOMIC DNA]</scope>
    <source>
        <strain evidence="2 3">DSM 24997</strain>
    </source>
</reference>
<dbReference type="KEGG" id="pbj:VN24_20170"/>
<dbReference type="PATRIC" id="fig|1126833.4.peg.4437"/>
<gene>
    <name evidence="2" type="ORF">VN24_20170</name>
</gene>
<keyword evidence="3" id="KW-1185">Reference proteome</keyword>
<reference evidence="3" key="2">
    <citation type="submission" date="2015-03" db="EMBL/GenBank/DDBJ databases">
        <title>Genome sequence of Paenibacillus beijingensis strain DSM 24997T.</title>
        <authorList>
            <person name="Kwak Y."/>
            <person name="Shin J.-H."/>
        </authorList>
    </citation>
    <scope>NUCLEOTIDE SEQUENCE [LARGE SCALE GENOMIC DNA]</scope>
    <source>
        <strain evidence="3">DSM 24997</strain>
    </source>
</reference>
<keyword evidence="1" id="KW-1133">Transmembrane helix</keyword>
<evidence type="ECO:0000256" key="1">
    <source>
        <dbReference type="SAM" id="Phobius"/>
    </source>
</evidence>